<dbReference type="FunCoup" id="A0A1X2GZH6">
    <property type="interactions" value="692"/>
</dbReference>
<proteinExistence type="predicted"/>
<dbReference type="EMBL" id="MCGN01000013">
    <property type="protein sequence ID" value="ORY89875.1"/>
    <property type="molecule type" value="Genomic_DNA"/>
</dbReference>
<dbReference type="OMA" id="NWEDERD"/>
<dbReference type="STRING" id="13706.A0A1X2GZH6"/>
<dbReference type="PANTHER" id="PTHR46620">
    <property type="entry name" value="J DOMAIN-CONTAINING PROTEIN SPF31"/>
    <property type="match status" value="1"/>
</dbReference>
<accession>A0A1X2GZH6</accession>
<feature type="region of interest" description="Disordered" evidence="1">
    <location>
        <begin position="170"/>
        <end position="228"/>
    </location>
</feature>
<dbReference type="SUPFAM" id="SSF46565">
    <property type="entry name" value="Chaperone J-domain"/>
    <property type="match status" value="1"/>
</dbReference>
<dbReference type="InterPro" id="IPR001623">
    <property type="entry name" value="DnaJ_domain"/>
</dbReference>
<dbReference type="Pfam" id="PF00226">
    <property type="entry name" value="DnaJ"/>
    <property type="match status" value="1"/>
</dbReference>
<keyword evidence="4" id="KW-1185">Reference proteome</keyword>
<dbReference type="InParanoid" id="A0A1X2GZH6"/>
<dbReference type="Proteomes" id="UP000242180">
    <property type="component" value="Unassembled WGS sequence"/>
</dbReference>
<feature type="compositionally biased region" description="Basic and acidic residues" evidence="1">
    <location>
        <begin position="170"/>
        <end position="205"/>
    </location>
</feature>
<name>A0A1X2GZH6_SYNRA</name>
<evidence type="ECO:0000256" key="1">
    <source>
        <dbReference type="SAM" id="MobiDB-lite"/>
    </source>
</evidence>
<gene>
    <name evidence="3" type="ORF">BCR43DRAFT_499630</name>
</gene>
<evidence type="ECO:0000259" key="2">
    <source>
        <dbReference type="PROSITE" id="PS50076"/>
    </source>
</evidence>
<feature type="compositionally biased region" description="Basic residues" evidence="1">
    <location>
        <begin position="215"/>
        <end position="228"/>
    </location>
</feature>
<dbReference type="PANTHER" id="PTHR46620:SF1">
    <property type="entry name" value="J DOMAIN-CONTAINING PROTEIN SPF31"/>
    <property type="match status" value="1"/>
</dbReference>
<sequence length="228" mass="26896">MSDDRDLERYFSQSEKQLEIERVLQCFKLDPFAVLELPYTRPEPKQLKMQYRKKSLMIHPDKVKHDRAEEAFALLKKAESELQDDARLKFLLSVIEEAKVEALRENGHKVKTQVVTNEDDDKTVLESATRVDASQYPFLGTAEGRKAVQAKVKDILIDMELRRRRQLKRELEAEGAEKRKAEEEQQARKRKAEENKRWEQSRDQRVNSWRDFQKKGGKKVKKVKRTGL</sequence>
<dbReference type="AlphaFoldDB" id="A0A1X2GZH6"/>
<reference evidence="3 4" key="1">
    <citation type="submission" date="2016-07" db="EMBL/GenBank/DDBJ databases">
        <title>Pervasive Adenine N6-methylation of Active Genes in Fungi.</title>
        <authorList>
            <consortium name="DOE Joint Genome Institute"/>
            <person name="Mondo S.J."/>
            <person name="Dannebaum R.O."/>
            <person name="Kuo R.C."/>
            <person name="Labutti K."/>
            <person name="Haridas S."/>
            <person name="Kuo A."/>
            <person name="Salamov A."/>
            <person name="Ahrendt S.R."/>
            <person name="Lipzen A."/>
            <person name="Sullivan W."/>
            <person name="Andreopoulos W.B."/>
            <person name="Clum A."/>
            <person name="Lindquist E."/>
            <person name="Daum C."/>
            <person name="Ramamoorthy G.K."/>
            <person name="Gryganskyi A."/>
            <person name="Culley D."/>
            <person name="Magnuson J.K."/>
            <person name="James T.Y."/>
            <person name="O'Malley M.A."/>
            <person name="Stajich J.E."/>
            <person name="Spatafora J.W."/>
            <person name="Visel A."/>
            <person name="Grigoriev I.V."/>
        </authorList>
    </citation>
    <scope>NUCLEOTIDE SEQUENCE [LARGE SCALE GENOMIC DNA]</scope>
    <source>
        <strain evidence="3 4">NRRL 2496</strain>
    </source>
</reference>
<evidence type="ECO:0000313" key="3">
    <source>
        <dbReference type="EMBL" id="ORY89875.1"/>
    </source>
</evidence>
<comment type="caution">
    <text evidence="3">The sequence shown here is derived from an EMBL/GenBank/DDBJ whole genome shotgun (WGS) entry which is preliminary data.</text>
</comment>
<feature type="domain" description="J" evidence="2">
    <location>
        <begin position="30"/>
        <end position="87"/>
    </location>
</feature>
<dbReference type="CDD" id="cd06257">
    <property type="entry name" value="DnaJ"/>
    <property type="match status" value="1"/>
</dbReference>
<organism evidence="3 4">
    <name type="scientific">Syncephalastrum racemosum</name>
    <name type="common">Filamentous fungus</name>
    <dbReference type="NCBI Taxonomy" id="13706"/>
    <lineage>
        <taxon>Eukaryota</taxon>
        <taxon>Fungi</taxon>
        <taxon>Fungi incertae sedis</taxon>
        <taxon>Mucoromycota</taxon>
        <taxon>Mucoromycotina</taxon>
        <taxon>Mucoromycetes</taxon>
        <taxon>Mucorales</taxon>
        <taxon>Syncephalastraceae</taxon>
        <taxon>Syncephalastrum</taxon>
    </lineage>
</organism>
<dbReference type="InterPro" id="IPR036869">
    <property type="entry name" value="J_dom_sf"/>
</dbReference>
<protein>
    <recommendedName>
        <fullName evidence="2">J domain-containing protein</fullName>
    </recommendedName>
</protein>
<dbReference type="PROSITE" id="PS50076">
    <property type="entry name" value="DNAJ_2"/>
    <property type="match status" value="1"/>
</dbReference>
<dbReference type="SMART" id="SM00271">
    <property type="entry name" value="DnaJ"/>
    <property type="match status" value="1"/>
</dbReference>
<dbReference type="OrthoDB" id="342454at2759"/>
<dbReference type="Gene3D" id="1.10.287.110">
    <property type="entry name" value="DnaJ domain"/>
    <property type="match status" value="1"/>
</dbReference>
<evidence type="ECO:0000313" key="4">
    <source>
        <dbReference type="Proteomes" id="UP000242180"/>
    </source>
</evidence>